<evidence type="ECO:0000313" key="1">
    <source>
        <dbReference type="EMBL" id="TGE25507.1"/>
    </source>
</evidence>
<sequence length="59" mass="6229">MKKKKLDRKLSLNKQTVSVLGTGAMRSIKGGVIVATEPTLTVNPTVTEITAAGCPPTNY</sequence>
<dbReference type="AlphaFoldDB" id="A0A4Z0Q604"/>
<dbReference type="EMBL" id="SRLC01000001">
    <property type="protein sequence ID" value="TGE25507.1"/>
    <property type="molecule type" value="Genomic_DNA"/>
</dbReference>
<dbReference type="NCBIfam" id="NF038153">
    <property type="entry name" value="lant_leader_L1a"/>
    <property type="match status" value="1"/>
</dbReference>
<dbReference type="Proteomes" id="UP000297549">
    <property type="component" value="Unassembled WGS sequence"/>
</dbReference>
<accession>A0A4Z0Q604</accession>
<keyword evidence="2" id="KW-1185">Reference proteome</keyword>
<proteinExistence type="predicted"/>
<protein>
    <recommendedName>
        <fullName evidence="3">Class I lanthipeptide</fullName>
    </recommendedName>
</protein>
<evidence type="ECO:0000313" key="2">
    <source>
        <dbReference type="Proteomes" id="UP000297549"/>
    </source>
</evidence>
<dbReference type="RefSeq" id="WP_135463084.1">
    <property type="nucleotide sequence ID" value="NZ_SRLC01000001.1"/>
</dbReference>
<gene>
    <name evidence="1" type="ORF">E5K00_10035</name>
</gene>
<organism evidence="1 2">
    <name type="scientific">Hymenobacter aquaticus</name>
    <dbReference type="NCBI Taxonomy" id="1867101"/>
    <lineage>
        <taxon>Bacteria</taxon>
        <taxon>Pseudomonadati</taxon>
        <taxon>Bacteroidota</taxon>
        <taxon>Cytophagia</taxon>
        <taxon>Cytophagales</taxon>
        <taxon>Hymenobacteraceae</taxon>
        <taxon>Hymenobacter</taxon>
    </lineage>
</organism>
<reference evidence="1 2" key="1">
    <citation type="submission" date="2019-04" db="EMBL/GenBank/DDBJ databases">
        <authorList>
            <person name="Feng G."/>
            <person name="Zhang J."/>
            <person name="Zhu H."/>
        </authorList>
    </citation>
    <scope>NUCLEOTIDE SEQUENCE [LARGE SCALE GENOMIC DNA]</scope>
    <source>
        <strain evidence="1 2">JCM 31653</strain>
    </source>
</reference>
<comment type="caution">
    <text evidence="1">The sequence shown here is derived from an EMBL/GenBank/DDBJ whole genome shotgun (WGS) entry which is preliminary data.</text>
</comment>
<evidence type="ECO:0008006" key="3">
    <source>
        <dbReference type="Google" id="ProtNLM"/>
    </source>
</evidence>
<name>A0A4Z0Q604_9BACT</name>
<dbReference type="InterPro" id="IPR058238">
    <property type="entry name" value="Lant_leader_dom"/>
</dbReference>